<dbReference type="RefSeq" id="WP_015828309.1">
    <property type="nucleotide sequence ID" value="NC_012982.1"/>
</dbReference>
<keyword evidence="1" id="KW-1133">Transmembrane helix</keyword>
<dbReference type="OrthoDB" id="7667463at2"/>
<organism evidence="2 3">
    <name type="scientific">Hirschia baltica (strain ATCC 49814 / DSM 5838 / IFAM 1418)</name>
    <dbReference type="NCBI Taxonomy" id="582402"/>
    <lineage>
        <taxon>Bacteria</taxon>
        <taxon>Pseudomonadati</taxon>
        <taxon>Pseudomonadota</taxon>
        <taxon>Alphaproteobacteria</taxon>
        <taxon>Hyphomonadales</taxon>
        <taxon>Hyphomonadaceae</taxon>
        <taxon>Hirschia</taxon>
    </lineage>
</organism>
<dbReference type="EMBL" id="CP001678">
    <property type="protein sequence ID" value="ACT60159.1"/>
    <property type="molecule type" value="Genomic_DNA"/>
</dbReference>
<keyword evidence="1" id="KW-0812">Transmembrane</keyword>
<accession>C6XNX9</accession>
<dbReference type="Proteomes" id="UP000002745">
    <property type="component" value="Chromosome"/>
</dbReference>
<evidence type="ECO:0000256" key="1">
    <source>
        <dbReference type="SAM" id="Phobius"/>
    </source>
</evidence>
<gene>
    <name evidence="2" type="ordered locus">Hbal_2482</name>
</gene>
<evidence type="ECO:0000313" key="2">
    <source>
        <dbReference type="EMBL" id="ACT60159.1"/>
    </source>
</evidence>
<proteinExistence type="predicted"/>
<evidence type="ECO:0000313" key="3">
    <source>
        <dbReference type="Proteomes" id="UP000002745"/>
    </source>
</evidence>
<sequence length="124" mass="13127">MNSWILAASIAAFGVLILHVFVGGKLVAKPLLKGDAAEAQVRYTQYFCWHVVTIWLAVLAVGLGYAACHMNSDDIAILLSGGAILSALWGLILPPAVKQKYSQMPQGVMYVLIGAPGLYGALAL</sequence>
<keyword evidence="3" id="KW-1185">Reference proteome</keyword>
<feature type="transmembrane region" description="Helical" evidence="1">
    <location>
        <begin position="75"/>
        <end position="92"/>
    </location>
</feature>
<keyword evidence="1" id="KW-0472">Membrane</keyword>
<evidence type="ECO:0008006" key="4">
    <source>
        <dbReference type="Google" id="ProtNLM"/>
    </source>
</evidence>
<reference evidence="3" key="1">
    <citation type="journal article" date="2011" name="J. Bacteriol.">
        <title>Genome sequences of eight morphologically diverse alphaproteobacteria.</title>
        <authorList>
            <consortium name="US DOE Joint Genome Institute"/>
            <person name="Brown P.J."/>
            <person name="Kysela D.T."/>
            <person name="Buechlein A."/>
            <person name="Hemmerich C."/>
            <person name="Brun Y.V."/>
        </authorList>
    </citation>
    <scope>NUCLEOTIDE SEQUENCE [LARGE SCALE GENOMIC DNA]</scope>
    <source>
        <strain evidence="3">ATCC 49814 / DSM 5838 / IFAM 1418</strain>
    </source>
</reference>
<protein>
    <recommendedName>
        <fullName evidence="4">DUF423 domain-containing protein</fullName>
    </recommendedName>
</protein>
<feature type="transmembrane region" description="Helical" evidence="1">
    <location>
        <begin position="104"/>
        <end position="122"/>
    </location>
</feature>
<name>C6XNX9_HIRBI</name>
<dbReference type="eggNOG" id="ENOG50330YF">
    <property type="taxonomic scope" value="Bacteria"/>
</dbReference>
<dbReference type="KEGG" id="hba:Hbal_2482"/>
<feature type="transmembrane region" description="Helical" evidence="1">
    <location>
        <begin position="47"/>
        <end position="68"/>
    </location>
</feature>
<dbReference type="HOGENOM" id="CLU_159124_1_0_5"/>
<dbReference type="AlphaFoldDB" id="C6XNX9"/>